<dbReference type="AlphaFoldDB" id="A0AAN7BYY8"/>
<dbReference type="InterPro" id="IPR027179">
    <property type="entry name" value="CMC4"/>
</dbReference>
<keyword evidence="9" id="KW-1185">Reference proteome</keyword>
<keyword evidence="6 7" id="KW-1015">Disulfide bond</keyword>
<dbReference type="Pfam" id="PF08991">
    <property type="entry name" value="CMC4"/>
    <property type="match status" value="1"/>
</dbReference>
<comment type="similarity">
    <text evidence="2">Belongs to the CMC4 family.</text>
</comment>
<dbReference type="InterPro" id="IPR009069">
    <property type="entry name" value="Cys_alpha_HP_mot_SF"/>
</dbReference>
<comment type="subcellular location">
    <subcellularLocation>
        <location evidence="1">Mitochondrion intermembrane space</location>
    </subcellularLocation>
</comment>
<evidence type="ECO:0000256" key="5">
    <source>
        <dbReference type="ARBA" id="ARBA00023128"/>
    </source>
</evidence>
<dbReference type="SUPFAM" id="SSF47072">
    <property type="entry name" value="Cysteine alpha-hairpin motif"/>
    <property type="match status" value="1"/>
</dbReference>
<evidence type="ECO:0000313" key="8">
    <source>
        <dbReference type="EMBL" id="KAK4232209.1"/>
    </source>
</evidence>
<dbReference type="PANTHER" id="PTHR15590">
    <property type="entry name" value="CX9C MOTIF-CONTAINING PROTEIN 4"/>
    <property type="match status" value="1"/>
</dbReference>
<evidence type="ECO:0000313" key="9">
    <source>
        <dbReference type="Proteomes" id="UP001301958"/>
    </source>
</evidence>
<evidence type="ECO:0000256" key="1">
    <source>
        <dbReference type="ARBA" id="ARBA00004569"/>
    </source>
</evidence>
<feature type="disulfide bond" evidence="7">
    <location>
        <begin position="25"/>
        <end position="36"/>
    </location>
</feature>
<keyword evidence="4" id="KW-0677">Repeat</keyword>
<dbReference type="FunFam" id="1.10.287.1130:FF:000008">
    <property type="entry name" value="Cx9C motif-containing protein 4, mitochondrial"/>
    <property type="match status" value="1"/>
</dbReference>
<reference evidence="8" key="1">
    <citation type="journal article" date="2023" name="Mol. Phylogenet. Evol.">
        <title>Genome-scale phylogeny and comparative genomics of the fungal order Sordariales.</title>
        <authorList>
            <person name="Hensen N."/>
            <person name="Bonometti L."/>
            <person name="Westerberg I."/>
            <person name="Brannstrom I.O."/>
            <person name="Guillou S."/>
            <person name="Cros-Aarteil S."/>
            <person name="Calhoun S."/>
            <person name="Haridas S."/>
            <person name="Kuo A."/>
            <person name="Mondo S."/>
            <person name="Pangilinan J."/>
            <person name="Riley R."/>
            <person name="LaButti K."/>
            <person name="Andreopoulos B."/>
            <person name="Lipzen A."/>
            <person name="Chen C."/>
            <person name="Yan M."/>
            <person name="Daum C."/>
            <person name="Ng V."/>
            <person name="Clum A."/>
            <person name="Steindorff A."/>
            <person name="Ohm R.A."/>
            <person name="Martin F."/>
            <person name="Silar P."/>
            <person name="Natvig D.O."/>
            <person name="Lalanne C."/>
            <person name="Gautier V."/>
            <person name="Ament-Velasquez S.L."/>
            <person name="Kruys A."/>
            <person name="Hutchinson M.I."/>
            <person name="Powell A.J."/>
            <person name="Barry K."/>
            <person name="Miller A.N."/>
            <person name="Grigoriev I.V."/>
            <person name="Debuchy R."/>
            <person name="Gladieux P."/>
            <person name="Hiltunen Thoren M."/>
            <person name="Johannesson H."/>
        </authorList>
    </citation>
    <scope>NUCLEOTIDE SEQUENCE</scope>
    <source>
        <strain evidence="8">CBS 990.96</strain>
    </source>
</reference>
<reference evidence="8" key="2">
    <citation type="submission" date="2023-05" db="EMBL/GenBank/DDBJ databases">
        <authorList>
            <consortium name="Lawrence Berkeley National Laboratory"/>
            <person name="Steindorff A."/>
            <person name="Hensen N."/>
            <person name="Bonometti L."/>
            <person name="Westerberg I."/>
            <person name="Brannstrom I.O."/>
            <person name="Guillou S."/>
            <person name="Cros-Aarteil S."/>
            <person name="Calhoun S."/>
            <person name="Haridas S."/>
            <person name="Kuo A."/>
            <person name="Mondo S."/>
            <person name="Pangilinan J."/>
            <person name="Riley R."/>
            <person name="Labutti K."/>
            <person name="Andreopoulos B."/>
            <person name="Lipzen A."/>
            <person name="Chen C."/>
            <person name="Yanf M."/>
            <person name="Daum C."/>
            <person name="Ng V."/>
            <person name="Clum A."/>
            <person name="Ohm R."/>
            <person name="Martin F."/>
            <person name="Silar P."/>
            <person name="Natvig D."/>
            <person name="Lalanne C."/>
            <person name="Gautier V."/>
            <person name="Ament-Velasquez S.L."/>
            <person name="Kruys A."/>
            <person name="Hutchinson M.I."/>
            <person name="Powell A.J."/>
            <person name="Barry K."/>
            <person name="Miller A.N."/>
            <person name="Grigoriev I.V."/>
            <person name="Debuchy R."/>
            <person name="Gladieux P."/>
            <person name="Thoren M.H."/>
            <person name="Johannesson H."/>
        </authorList>
    </citation>
    <scope>NUCLEOTIDE SEQUENCE</scope>
    <source>
        <strain evidence="8">CBS 990.96</strain>
    </source>
</reference>
<gene>
    <name evidence="8" type="ORF">QBC38DRAFT_463426</name>
</gene>
<dbReference type="Proteomes" id="UP001301958">
    <property type="component" value="Unassembled WGS sequence"/>
</dbReference>
<keyword evidence="5" id="KW-0496">Mitochondrion</keyword>
<dbReference type="PANTHER" id="PTHR15590:SF0">
    <property type="entry name" value="CX9C MOTIF-CONTAINING PROTEIN 4"/>
    <property type="match status" value="1"/>
</dbReference>
<feature type="disulfide bond" evidence="7">
    <location>
        <begin position="47"/>
        <end position="63"/>
    </location>
</feature>
<evidence type="ECO:0000256" key="6">
    <source>
        <dbReference type="ARBA" id="ARBA00023157"/>
    </source>
</evidence>
<evidence type="ECO:0000256" key="2">
    <source>
        <dbReference type="ARBA" id="ARBA00009858"/>
    </source>
</evidence>
<evidence type="ECO:0000256" key="3">
    <source>
        <dbReference type="ARBA" id="ARBA00019406"/>
    </source>
</evidence>
<dbReference type="PROSITE" id="PS51808">
    <property type="entry name" value="CHCH"/>
    <property type="match status" value="1"/>
</dbReference>
<name>A0AAN7BYY8_9PEZI</name>
<comment type="caution">
    <text evidence="8">The sequence shown here is derived from an EMBL/GenBank/DDBJ whole genome shotgun (WGS) entry which is preliminary data.</text>
</comment>
<feature type="disulfide bond" evidence="7">
    <location>
        <begin position="15"/>
        <end position="46"/>
    </location>
</feature>
<protein>
    <recommendedName>
        <fullName evidence="3">Cx9C motif-containing protein 4, mitochondrial</fullName>
    </recommendedName>
</protein>
<dbReference type="GO" id="GO:0005758">
    <property type="term" value="C:mitochondrial intermembrane space"/>
    <property type="evidence" value="ECO:0007669"/>
    <property type="project" value="UniProtKB-SubCell"/>
</dbReference>
<dbReference type="EMBL" id="MU865288">
    <property type="protein sequence ID" value="KAK4232209.1"/>
    <property type="molecule type" value="Genomic_DNA"/>
</dbReference>
<organism evidence="8 9">
    <name type="scientific">Podospora fimiseda</name>
    <dbReference type="NCBI Taxonomy" id="252190"/>
    <lineage>
        <taxon>Eukaryota</taxon>
        <taxon>Fungi</taxon>
        <taxon>Dikarya</taxon>
        <taxon>Ascomycota</taxon>
        <taxon>Pezizomycotina</taxon>
        <taxon>Sordariomycetes</taxon>
        <taxon>Sordariomycetidae</taxon>
        <taxon>Sordariales</taxon>
        <taxon>Podosporaceae</taxon>
        <taxon>Podospora</taxon>
    </lineage>
</organism>
<dbReference type="Gene3D" id="1.10.287.1130">
    <property type="entry name" value="CytochromE C oxidase copper chaperone"/>
    <property type="match status" value="1"/>
</dbReference>
<evidence type="ECO:0000256" key="7">
    <source>
        <dbReference type="PIRSR" id="PIRSR627179-50"/>
    </source>
</evidence>
<sequence length="79" mass="8868">MSPSLERDLKSDPPCHPRACAIQSCLTKNGFNQEKCEKLVDALYDCCQAFYNRNGESAITASCPKASLLKMKLEQRRNT</sequence>
<evidence type="ECO:0000256" key="4">
    <source>
        <dbReference type="ARBA" id="ARBA00022737"/>
    </source>
</evidence>
<accession>A0AAN7BYY8</accession>
<proteinExistence type="inferred from homology"/>